<evidence type="ECO:0000256" key="6">
    <source>
        <dbReference type="SAM" id="Phobius"/>
    </source>
</evidence>
<keyword evidence="4 6" id="KW-1133">Transmembrane helix</keyword>
<dbReference type="EMBL" id="JBDFRB010000002">
    <property type="protein sequence ID" value="MEN2743463.1"/>
    <property type="molecule type" value="Genomic_DNA"/>
</dbReference>
<keyword evidence="3 6" id="KW-0812">Transmembrane</keyword>
<dbReference type="PANTHER" id="PTHR30086">
    <property type="entry name" value="ARGININE EXPORTER PROTEIN ARGO"/>
    <property type="match status" value="1"/>
</dbReference>
<organism evidence="7 8">
    <name type="scientific">Sinomonas halotolerans</name>
    <dbReference type="NCBI Taxonomy" id="1644133"/>
    <lineage>
        <taxon>Bacteria</taxon>
        <taxon>Bacillati</taxon>
        <taxon>Actinomycetota</taxon>
        <taxon>Actinomycetes</taxon>
        <taxon>Micrococcales</taxon>
        <taxon>Micrococcaceae</taxon>
        <taxon>Sinomonas</taxon>
    </lineage>
</organism>
<dbReference type="RefSeq" id="WP_345882992.1">
    <property type="nucleotide sequence ID" value="NZ_JBDFRB010000002.1"/>
</dbReference>
<dbReference type="Proteomes" id="UP001422074">
    <property type="component" value="Unassembled WGS sequence"/>
</dbReference>
<evidence type="ECO:0000313" key="8">
    <source>
        <dbReference type="Proteomes" id="UP001422074"/>
    </source>
</evidence>
<keyword evidence="8" id="KW-1185">Reference proteome</keyword>
<gene>
    <name evidence="7" type="ORF">ABCQ75_02775</name>
</gene>
<evidence type="ECO:0000256" key="4">
    <source>
        <dbReference type="ARBA" id="ARBA00022989"/>
    </source>
</evidence>
<dbReference type="InterPro" id="IPR001123">
    <property type="entry name" value="LeuE-type"/>
</dbReference>
<evidence type="ECO:0000256" key="2">
    <source>
        <dbReference type="ARBA" id="ARBA00022475"/>
    </source>
</evidence>
<feature type="transmembrane region" description="Helical" evidence="6">
    <location>
        <begin position="168"/>
        <end position="192"/>
    </location>
</feature>
<dbReference type="PANTHER" id="PTHR30086:SF20">
    <property type="entry name" value="ARGININE EXPORTER PROTEIN ARGO-RELATED"/>
    <property type="match status" value="1"/>
</dbReference>
<comment type="caution">
    <text evidence="7">The sequence shown here is derived from an EMBL/GenBank/DDBJ whole genome shotgun (WGS) entry which is preliminary data.</text>
</comment>
<keyword evidence="2" id="KW-1003">Cell membrane</keyword>
<evidence type="ECO:0000256" key="1">
    <source>
        <dbReference type="ARBA" id="ARBA00004651"/>
    </source>
</evidence>
<accession>A0ABU9WWA7</accession>
<sequence>MDLTPLLGFAAISLALALTPGADWAYTISAGLRPTSPAPAVAGLCAGYAVHTALVAAGLGMALAARPEIVAWLSAAGALYLVALGLTTARGWRAAGFTAGGTRLGGAPVACDAPLPSGAPVRDAVVRAHGPAGEFLRGLATSGINPKALLLFATVMPQFVRTDSALPVAAQTAAMGLTHLAFTVVVYSLVALAARRILRARPRLAQGVTLASGLLMLGIGGLLLVEQAAALFGHAPA</sequence>
<proteinExistence type="predicted"/>
<evidence type="ECO:0000313" key="7">
    <source>
        <dbReference type="EMBL" id="MEN2743463.1"/>
    </source>
</evidence>
<feature type="transmembrane region" description="Helical" evidence="6">
    <location>
        <begin position="41"/>
        <end position="62"/>
    </location>
</feature>
<keyword evidence="5 6" id="KW-0472">Membrane</keyword>
<comment type="subcellular location">
    <subcellularLocation>
        <location evidence="1">Cell membrane</location>
        <topology evidence="1">Multi-pass membrane protein</topology>
    </subcellularLocation>
</comment>
<feature type="transmembrane region" description="Helical" evidence="6">
    <location>
        <begin position="204"/>
        <end position="225"/>
    </location>
</feature>
<evidence type="ECO:0000256" key="5">
    <source>
        <dbReference type="ARBA" id="ARBA00023136"/>
    </source>
</evidence>
<evidence type="ECO:0000256" key="3">
    <source>
        <dbReference type="ARBA" id="ARBA00022692"/>
    </source>
</evidence>
<feature type="transmembrane region" description="Helical" evidence="6">
    <location>
        <begin position="69"/>
        <end position="89"/>
    </location>
</feature>
<name>A0ABU9WWA7_9MICC</name>
<dbReference type="Pfam" id="PF01810">
    <property type="entry name" value="LysE"/>
    <property type="match status" value="1"/>
</dbReference>
<reference evidence="7 8" key="1">
    <citation type="submission" date="2024-05" db="EMBL/GenBank/DDBJ databases">
        <title>Sinomonas sp. nov., isolated from a waste landfill.</title>
        <authorList>
            <person name="Zhao Y."/>
        </authorList>
    </citation>
    <scope>NUCLEOTIDE SEQUENCE [LARGE SCALE GENOMIC DNA]</scope>
    <source>
        <strain evidence="7 8">CCTCC AB2014300</strain>
    </source>
</reference>
<protein>
    <submittedName>
        <fullName evidence="7">LysE family transporter</fullName>
    </submittedName>
</protein>